<reference evidence="3" key="1">
    <citation type="journal article" date="2006" name="Science">
        <title>Phytophthora genome sequences uncover evolutionary origins and mechanisms of pathogenesis.</title>
        <authorList>
            <person name="Tyler B.M."/>
            <person name="Tripathy S."/>
            <person name="Zhang X."/>
            <person name="Dehal P."/>
            <person name="Jiang R.H."/>
            <person name="Aerts A."/>
            <person name="Arredondo F.D."/>
            <person name="Baxter L."/>
            <person name="Bensasson D."/>
            <person name="Beynon J.L."/>
            <person name="Chapman J."/>
            <person name="Damasceno C.M."/>
            <person name="Dorrance A.E."/>
            <person name="Dou D."/>
            <person name="Dickerman A.W."/>
            <person name="Dubchak I.L."/>
            <person name="Garbelotto M."/>
            <person name="Gijzen M."/>
            <person name="Gordon S.G."/>
            <person name="Govers F."/>
            <person name="Grunwald N.J."/>
            <person name="Huang W."/>
            <person name="Ivors K.L."/>
            <person name="Jones R.W."/>
            <person name="Kamoun S."/>
            <person name="Krampis K."/>
            <person name="Lamour K.H."/>
            <person name="Lee M.K."/>
            <person name="McDonald W.H."/>
            <person name="Medina M."/>
            <person name="Meijer H.J."/>
            <person name="Nordberg E.K."/>
            <person name="Maclean D.J."/>
            <person name="Ospina-Giraldo M.D."/>
            <person name="Morris P.F."/>
            <person name="Phuntumart V."/>
            <person name="Putnam N.H."/>
            <person name="Rash S."/>
            <person name="Rose J.K."/>
            <person name="Sakihama Y."/>
            <person name="Salamov A.A."/>
            <person name="Savidor A."/>
            <person name="Scheuring C.F."/>
            <person name="Smith B.M."/>
            <person name="Sobral B.W."/>
            <person name="Terry A."/>
            <person name="Torto-Alalibo T.A."/>
            <person name="Win J."/>
            <person name="Xu Z."/>
            <person name="Zhang H."/>
            <person name="Grigoriev I.V."/>
            <person name="Rokhsar D.S."/>
            <person name="Boore J.L."/>
        </authorList>
    </citation>
    <scope>NUCLEOTIDE SEQUENCE [LARGE SCALE GENOMIC DNA]</scope>
    <source>
        <strain evidence="3">Pr102</strain>
    </source>
</reference>
<dbReference type="Proteomes" id="UP000005238">
    <property type="component" value="Unassembled WGS sequence"/>
</dbReference>
<dbReference type="EMBL" id="DS566096">
    <property type="status" value="NOT_ANNOTATED_CDS"/>
    <property type="molecule type" value="Genomic_DNA"/>
</dbReference>
<dbReference type="AlphaFoldDB" id="H3HE31"/>
<evidence type="ECO:0000313" key="3">
    <source>
        <dbReference type="Proteomes" id="UP000005238"/>
    </source>
</evidence>
<evidence type="ECO:0000313" key="2">
    <source>
        <dbReference type="EnsemblProtists" id="Phyra96726"/>
    </source>
</evidence>
<dbReference type="VEuPathDB" id="FungiDB:KRP23_5541"/>
<proteinExistence type="predicted"/>
<accession>H3HE31</accession>
<sequence>MQSDEVVRAGYLEGEEARNGSKVARGSTLQPLKREAVESSFKSEQVQRLRNIEMWSIKCVAEEQDFEQQETLKVSLARRAYFTELKEVLAEKDSLEQRLSRLDALHQFMLKRLRNNEFMVDRLANRWGRLVMRQTLADWKKIIIRKKYTRVLLEKTRWRWAKQKLMRLFRRWNDYAVAEKVRKLHEQIQLFRDNKHDFQELIGRLQVQIESAKVEMKAHREHLDLAKRHTLSLEELLTQLELRVRQSQERKLQTISNQWGKLCFAFVDCECDYLQNMLDAVSADDYVDQDALRLLVRRGLFLGQSESKQTSEELSEELQRVEEVLEEHYEHFRRIYRFYANIDSSRLCLGASGGDKFYVFLKECQVFGKARPFPYDLVQSVFEKICPDVAASVETATSMLPLTHTLSAPTKQSGSGNAHQRFRKFLEEIIFPNAMHADEEKSNVFPPQLLTFECREVFTTHHKKLRSMYVHFVASEHILAETLQLERESIHFDLAPEARTVEPKIKSKIRQHEESVLMTLAEFLEALAAVACYLNPDVFVPLAAKLDAFFSERLDSSAIA</sequence>
<dbReference type="HOGENOM" id="CLU_487051_0_0_1"/>
<dbReference type="EnsemblProtists" id="Phyra96726">
    <property type="protein sequence ID" value="Phyra96726"/>
    <property type="gene ID" value="Phyra96726"/>
</dbReference>
<organism evidence="2 3">
    <name type="scientific">Phytophthora ramorum</name>
    <name type="common">Sudden oak death agent</name>
    <dbReference type="NCBI Taxonomy" id="164328"/>
    <lineage>
        <taxon>Eukaryota</taxon>
        <taxon>Sar</taxon>
        <taxon>Stramenopiles</taxon>
        <taxon>Oomycota</taxon>
        <taxon>Peronosporomycetes</taxon>
        <taxon>Peronosporales</taxon>
        <taxon>Peronosporaceae</taxon>
        <taxon>Phytophthora</taxon>
    </lineage>
</organism>
<dbReference type="InParanoid" id="H3HE31"/>
<dbReference type="VEuPathDB" id="FungiDB:KRP22_3731"/>
<dbReference type="eggNOG" id="ENOG502QTR9">
    <property type="taxonomic scope" value="Eukaryota"/>
</dbReference>
<keyword evidence="1" id="KW-0175">Coiled coil</keyword>
<reference evidence="2" key="2">
    <citation type="submission" date="2015-06" db="UniProtKB">
        <authorList>
            <consortium name="EnsemblProtists"/>
        </authorList>
    </citation>
    <scope>IDENTIFICATION</scope>
    <source>
        <strain evidence="2">Pr102</strain>
    </source>
</reference>
<feature type="coiled-coil region" evidence="1">
    <location>
        <begin position="202"/>
        <end position="250"/>
    </location>
</feature>
<name>H3HE31_PHYRM</name>
<feature type="coiled-coil region" evidence="1">
    <location>
        <begin position="78"/>
        <end position="105"/>
    </location>
</feature>
<feature type="coiled-coil region" evidence="1">
    <location>
        <begin position="304"/>
        <end position="331"/>
    </location>
</feature>
<protein>
    <submittedName>
        <fullName evidence="2">Uncharacterized protein</fullName>
    </submittedName>
</protein>
<keyword evidence="3" id="KW-1185">Reference proteome</keyword>
<evidence type="ECO:0000256" key="1">
    <source>
        <dbReference type="SAM" id="Coils"/>
    </source>
</evidence>